<sequence length="238" mass="25997">MKFSLNLELVFRLSEPVLPAIETECAWLWEFASVLQRANLPIDGWYPPATSVKASLRNRAFYASGPTTAVIAMAKAEKQDYPGVRSFGAWNGIEGNGGAVFTDHLSVSGLCTLSLQTKGVTEMARLEVVAYIVSEATRIWPALSIEVGSFIYASEHKVFEKRPGAGWMLYLPRVLTSLQVPEAASLIPVMDGELQKGTIVVSVVDEPFSAAKEEHVAVANAIELRLVDQDLLPLYAEL</sequence>
<reference evidence="1 2" key="1">
    <citation type="submission" date="2020-10" db="EMBL/GenBank/DDBJ databases">
        <authorList>
            <person name="Peeters C."/>
        </authorList>
    </citation>
    <scope>NUCLEOTIDE SEQUENCE [LARGE SCALE GENOMIC DNA]</scope>
    <source>
        <strain evidence="1 2">LMG 28140</strain>
    </source>
</reference>
<protein>
    <recommendedName>
        <fullName evidence="3">Immunity protein 52 domain-containing protein</fullName>
    </recommendedName>
</protein>
<dbReference type="EMBL" id="CAJHCP010000007">
    <property type="protein sequence ID" value="CAD6541097.1"/>
    <property type="molecule type" value="Genomic_DNA"/>
</dbReference>
<dbReference type="Proteomes" id="UP000598032">
    <property type="component" value="Unassembled WGS sequence"/>
</dbReference>
<name>A0ABM8NSB0_9BURK</name>
<proteinExistence type="predicted"/>
<dbReference type="RefSeq" id="WP_201643626.1">
    <property type="nucleotide sequence ID" value="NZ_CAJHCP010000007.1"/>
</dbReference>
<keyword evidence="2" id="KW-1185">Reference proteome</keyword>
<evidence type="ECO:0000313" key="2">
    <source>
        <dbReference type="Proteomes" id="UP000598032"/>
    </source>
</evidence>
<evidence type="ECO:0000313" key="1">
    <source>
        <dbReference type="EMBL" id="CAD6541097.1"/>
    </source>
</evidence>
<gene>
    <name evidence="1" type="ORF">LMG28140_03618</name>
</gene>
<comment type="caution">
    <text evidence="1">The sequence shown here is derived from an EMBL/GenBank/DDBJ whole genome shotgun (WGS) entry which is preliminary data.</text>
</comment>
<organism evidence="1 2">
    <name type="scientific">Paraburkholderia metrosideri</name>
    <dbReference type="NCBI Taxonomy" id="580937"/>
    <lineage>
        <taxon>Bacteria</taxon>
        <taxon>Pseudomonadati</taxon>
        <taxon>Pseudomonadota</taxon>
        <taxon>Betaproteobacteria</taxon>
        <taxon>Burkholderiales</taxon>
        <taxon>Burkholderiaceae</taxon>
        <taxon>Paraburkholderia</taxon>
    </lineage>
</organism>
<accession>A0ABM8NSB0</accession>
<evidence type="ECO:0008006" key="3">
    <source>
        <dbReference type="Google" id="ProtNLM"/>
    </source>
</evidence>